<dbReference type="AlphaFoldDB" id="A0AAN4ZPA1"/>
<gene>
    <name evidence="1" type="ORF">PMAYCL1PPCAC_11485</name>
</gene>
<accession>A0AAN4ZPA1</accession>
<dbReference type="PANTHER" id="PTHR23020">
    <property type="entry name" value="UNCHARACTERIZED NUCLEAR HORMONE RECEPTOR-RELATED"/>
    <property type="match status" value="1"/>
</dbReference>
<dbReference type="Gene3D" id="3.90.1200.10">
    <property type="match status" value="1"/>
</dbReference>
<dbReference type="InterPro" id="IPR012877">
    <property type="entry name" value="Dhs-27"/>
</dbReference>
<dbReference type="EMBL" id="BTRK01000003">
    <property type="protein sequence ID" value="GMR41290.1"/>
    <property type="molecule type" value="Genomic_DNA"/>
</dbReference>
<feature type="non-terminal residue" evidence="1">
    <location>
        <position position="78"/>
    </location>
</feature>
<dbReference type="PANTHER" id="PTHR23020:SF8">
    <property type="entry name" value="CHK KINASE-LIKE DOMAIN-CONTAINING PROTEIN"/>
    <property type="match status" value="1"/>
</dbReference>
<evidence type="ECO:0000313" key="1">
    <source>
        <dbReference type="EMBL" id="GMR41290.1"/>
    </source>
</evidence>
<feature type="non-terminal residue" evidence="1">
    <location>
        <position position="1"/>
    </location>
</feature>
<evidence type="ECO:0008006" key="3">
    <source>
        <dbReference type="Google" id="ProtNLM"/>
    </source>
</evidence>
<protein>
    <recommendedName>
        <fullName evidence="3">Phosphotransferase</fullName>
    </recommendedName>
</protein>
<dbReference type="Pfam" id="PF07914">
    <property type="entry name" value="DUF1679"/>
    <property type="match status" value="1"/>
</dbReference>
<proteinExistence type="predicted"/>
<name>A0AAN4ZPA1_9BILA</name>
<reference evidence="2" key="1">
    <citation type="submission" date="2022-10" db="EMBL/GenBank/DDBJ databases">
        <title>Genome assembly of Pristionchus species.</title>
        <authorList>
            <person name="Yoshida K."/>
            <person name="Sommer R.J."/>
        </authorList>
    </citation>
    <scope>NUCLEOTIDE SEQUENCE [LARGE SCALE GENOMIC DNA]</scope>
    <source>
        <strain evidence="2">RS5460</strain>
    </source>
</reference>
<organism evidence="1 2">
    <name type="scientific">Pristionchus mayeri</name>
    <dbReference type="NCBI Taxonomy" id="1317129"/>
    <lineage>
        <taxon>Eukaryota</taxon>
        <taxon>Metazoa</taxon>
        <taxon>Ecdysozoa</taxon>
        <taxon>Nematoda</taxon>
        <taxon>Chromadorea</taxon>
        <taxon>Rhabditida</taxon>
        <taxon>Rhabditina</taxon>
        <taxon>Diplogasteromorpha</taxon>
        <taxon>Diplogasteroidea</taxon>
        <taxon>Neodiplogasteridae</taxon>
        <taxon>Pristionchus</taxon>
    </lineage>
</organism>
<sequence>SSESTKLLMEKVYALCPNYYGSNLVTSIHRHMGFRPVIVHGDLHTGNVLIDKDTGDLAAFINWQCAHFGVGVEDLHRI</sequence>
<dbReference type="InterPro" id="IPR011009">
    <property type="entry name" value="Kinase-like_dom_sf"/>
</dbReference>
<dbReference type="InterPro" id="IPR052961">
    <property type="entry name" value="Oxido-Kinase-like_Enzymes"/>
</dbReference>
<keyword evidence="2" id="KW-1185">Reference proteome</keyword>
<comment type="caution">
    <text evidence="1">The sequence shown here is derived from an EMBL/GenBank/DDBJ whole genome shotgun (WGS) entry which is preliminary data.</text>
</comment>
<dbReference type="Proteomes" id="UP001328107">
    <property type="component" value="Unassembled WGS sequence"/>
</dbReference>
<dbReference type="SUPFAM" id="SSF56112">
    <property type="entry name" value="Protein kinase-like (PK-like)"/>
    <property type="match status" value="1"/>
</dbReference>
<evidence type="ECO:0000313" key="2">
    <source>
        <dbReference type="Proteomes" id="UP001328107"/>
    </source>
</evidence>